<feature type="coiled-coil region" evidence="1">
    <location>
        <begin position="147"/>
        <end position="174"/>
    </location>
</feature>
<accession>A0A0L7KRA3</accession>
<keyword evidence="4" id="KW-1185">Reference proteome</keyword>
<feature type="region of interest" description="Disordered" evidence="2">
    <location>
        <begin position="382"/>
        <end position="402"/>
    </location>
</feature>
<sequence>MEDQAMRRRLAATCDAPLAHELPKVFEDVAIKVPNEDFQAESHGFKVVTKYLNKNGGLLKLEEEWRTHFLKTMKPKFMPELWLLTKVGILIMHLEVIAKASSSSYICRLLTKVGILIMHLEVIAKASSSSYICRMLTKVATQRPEDCDEIQEEIKQLEQKLKEKHDELFELQRNSHRQRYADWDISKGSNVEKESGSFIVPKQLIVTNSVECCKRSIELMSLLSGMEVQSYEADDHCTIVYHMQHASEHQVKHGLKIDMKSGTKTVSASSLPLGFNLSAVLDGFSNVMLPECLVAVRKALILDGSHMEIKFLVRNAREVSEEETVVTLMLDYRVYDIRPKQWSFVETVFKRTPLNKAFRDAFVDGVGPYVLVQQMVPGEHTLGRRKQVRSRPNNPYNDDTFHPEDCTTLSLRPQYDRDFRKKSIFHKIENNNFYIY</sequence>
<keyword evidence="3" id="KW-0540">Nuclease</keyword>
<keyword evidence="3" id="KW-0269">Exonuclease</keyword>
<comment type="caution">
    <text evidence="3">The sequence shown here is derived from an EMBL/GenBank/DDBJ whole genome shotgun (WGS) entry which is preliminary data.</text>
</comment>
<dbReference type="AlphaFoldDB" id="A0A0L7KRA3"/>
<keyword evidence="3" id="KW-0378">Hydrolase</keyword>
<evidence type="ECO:0000256" key="1">
    <source>
        <dbReference type="SAM" id="Coils"/>
    </source>
</evidence>
<name>A0A0L7KRA3_OPEBR</name>
<dbReference type="GO" id="GO:0004527">
    <property type="term" value="F:exonuclease activity"/>
    <property type="evidence" value="ECO:0007669"/>
    <property type="project" value="UniProtKB-KW"/>
</dbReference>
<keyword evidence="1" id="KW-0175">Coiled coil</keyword>
<proteinExistence type="predicted"/>
<evidence type="ECO:0000256" key="2">
    <source>
        <dbReference type="SAM" id="MobiDB-lite"/>
    </source>
</evidence>
<evidence type="ECO:0000313" key="3">
    <source>
        <dbReference type="EMBL" id="KOB65822.1"/>
    </source>
</evidence>
<dbReference type="EMBL" id="JTDY01006626">
    <property type="protein sequence ID" value="KOB65822.1"/>
    <property type="molecule type" value="Genomic_DNA"/>
</dbReference>
<organism evidence="3 4">
    <name type="scientific">Operophtera brumata</name>
    <name type="common">Winter moth</name>
    <name type="synonym">Phalaena brumata</name>
    <dbReference type="NCBI Taxonomy" id="104452"/>
    <lineage>
        <taxon>Eukaryota</taxon>
        <taxon>Metazoa</taxon>
        <taxon>Ecdysozoa</taxon>
        <taxon>Arthropoda</taxon>
        <taxon>Hexapoda</taxon>
        <taxon>Insecta</taxon>
        <taxon>Pterygota</taxon>
        <taxon>Neoptera</taxon>
        <taxon>Endopterygota</taxon>
        <taxon>Lepidoptera</taxon>
        <taxon>Glossata</taxon>
        <taxon>Ditrysia</taxon>
        <taxon>Geometroidea</taxon>
        <taxon>Geometridae</taxon>
        <taxon>Larentiinae</taxon>
        <taxon>Operophtera</taxon>
    </lineage>
</organism>
<dbReference type="Proteomes" id="UP000037510">
    <property type="component" value="Unassembled WGS sequence"/>
</dbReference>
<evidence type="ECO:0000313" key="4">
    <source>
        <dbReference type="Proteomes" id="UP000037510"/>
    </source>
</evidence>
<gene>
    <name evidence="3" type="ORF">OBRU01_22341</name>
</gene>
<protein>
    <submittedName>
        <fullName evidence="3">Exonuclease 3'-5' domain-containing protein 2</fullName>
    </submittedName>
</protein>
<reference evidence="3 4" key="1">
    <citation type="journal article" date="2015" name="Genome Biol. Evol.">
        <title>The genome of winter moth (Operophtera brumata) provides a genomic perspective on sexual dimorphism and phenology.</title>
        <authorList>
            <person name="Derks M.F."/>
            <person name="Smit S."/>
            <person name="Salis L."/>
            <person name="Schijlen E."/>
            <person name="Bossers A."/>
            <person name="Mateman C."/>
            <person name="Pijl A.S."/>
            <person name="de Ridder D."/>
            <person name="Groenen M.A."/>
            <person name="Visser M.E."/>
            <person name="Megens H.J."/>
        </authorList>
    </citation>
    <scope>NUCLEOTIDE SEQUENCE [LARGE SCALE GENOMIC DNA]</scope>
    <source>
        <strain evidence="3">WM2013NL</strain>
        <tissue evidence="3">Head and thorax</tissue>
    </source>
</reference>